<proteinExistence type="predicted"/>
<dbReference type="PANTHER" id="PTHR44791">
    <property type="entry name" value="TELOMERASE PROTEIN COMPONENT 1 TEP1"/>
    <property type="match status" value="1"/>
</dbReference>
<organism evidence="2 3">
    <name type="scientific">Fasciolopsis buskii</name>
    <dbReference type="NCBI Taxonomy" id="27845"/>
    <lineage>
        <taxon>Eukaryota</taxon>
        <taxon>Metazoa</taxon>
        <taxon>Spiralia</taxon>
        <taxon>Lophotrochozoa</taxon>
        <taxon>Platyhelminthes</taxon>
        <taxon>Trematoda</taxon>
        <taxon>Digenea</taxon>
        <taxon>Plagiorchiida</taxon>
        <taxon>Echinostomata</taxon>
        <taxon>Echinostomatoidea</taxon>
        <taxon>Fasciolidae</taxon>
        <taxon>Fasciolopsis</taxon>
    </lineage>
</organism>
<evidence type="ECO:0000256" key="1">
    <source>
        <dbReference type="PROSITE-ProRule" id="PRU00221"/>
    </source>
</evidence>
<dbReference type="InterPro" id="IPR036322">
    <property type="entry name" value="WD40_repeat_dom_sf"/>
</dbReference>
<accession>A0A8E0VLI1</accession>
<dbReference type="SUPFAM" id="SSF52540">
    <property type="entry name" value="P-loop containing nucleoside triphosphate hydrolases"/>
    <property type="match status" value="1"/>
</dbReference>
<dbReference type="PROSITE" id="PS50082">
    <property type="entry name" value="WD_REPEATS_2"/>
    <property type="match status" value="1"/>
</dbReference>
<dbReference type="GO" id="GO:0000722">
    <property type="term" value="P:telomere maintenance via recombination"/>
    <property type="evidence" value="ECO:0007669"/>
    <property type="project" value="TreeGrafter"/>
</dbReference>
<dbReference type="InterPro" id="IPR027417">
    <property type="entry name" value="P-loop_NTPase"/>
</dbReference>
<feature type="repeat" description="WD" evidence="1">
    <location>
        <begin position="832"/>
        <end position="864"/>
    </location>
</feature>
<dbReference type="InterPro" id="IPR001680">
    <property type="entry name" value="WD40_rpt"/>
</dbReference>
<dbReference type="Proteomes" id="UP000728185">
    <property type="component" value="Unassembled WGS sequence"/>
</dbReference>
<keyword evidence="3" id="KW-1185">Reference proteome</keyword>
<sequence length="959" mass="106835">MVIHPVCQFFIPVRFYLTLVHSYLDFDSGHDGTILLITGSTGCGKTTHLAALAMCLFRPLWTPTQGQSVIGVDESDPRARLLSRETTNHTSTTVEMSVRPKFSPHQIFMHFTDGLVLTGLPPKTQLLSLLNHWTDQLVEEIQLAAKVSSHVSKKLNEILGEAESNLTSGKDVLLKSKMVCLSKLISLLELFPKRHYAFIVDAVDRLQPPLLDWLPTVLPSNVRVVFTCDVRAQMAHYLSGKPDCLAYTVTSLSLAERSAAVRAMLGRYGKVLNESGFRNQLSILVNKREADIPFYLKLACEELRLYGTYEELDSQLKILPETVPLLVHHIIARAEAQSGSELVLMTLGLLACSRRPLSGLDLCTLLDTWLEDRRSVRSSHTVSHSWKDLTTPLSSETQKAISESVLEESIAKLVLEDRGAVVTLNKKPKRARIPSLAFHILLSAIRPLLAGLGDEEEAGVSSTEQEVTVVLGGQRGLIRLRNPEVIQLVQDICFDPNKRPLSKVSRLGYHKPTTPVVLGYTSTAKRLRPTTEILPEPEEPARRFTGTLDRKYIHWLLATRLPGLKHKIYHFFHAGQLDIVVRLLQSPTFLMERLRSGQGSLLLEDFQGYQTSDVEIQEQWNKRSQSDTTSGTLSAMRQFIANNSAILTRYPFLFYELAVNYEADPWIRRLGLAHIESFREKGEFDASSNPIRFLVRHPKSLTEIQSGADAPRLPYTVHQPTDVASVVALSPDGRLLVYGTLTGTVTLVNASTMQEIRSFYGHSDAVLSLCFLHDYRSSERGSSGNSSTTFCLASTAQDQTICLWLIPSLGNSLTPGLLPINSEIGRRLASWTGPQKSAITCSAWHPDRGLLATGSLDCSVILWNPPRGTDELTTRLKTSDAVQGTSRPSEYKSLFVRHSPVSCLAFRLPSSSASEPLNDLAVGCWDGNVRIFDIENYEMKMVSPNHLRFALIFYLYQLA</sequence>
<dbReference type="EMBL" id="LUCM01003764">
    <property type="protein sequence ID" value="KAA0195378.1"/>
    <property type="molecule type" value="Genomic_DNA"/>
</dbReference>
<dbReference type="InterPro" id="IPR015943">
    <property type="entry name" value="WD40/YVTN_repeat-like_dom_sf"/>
</dbReference>
<dbReference type="GO" id="GO:0070034">
    <property type="term" value="F:telomerase RNA binding"/>
    <property type="evidence" value="ECO:0007669"/>
    <property type="project" value="TreeGrafter"/>
</dbReference>
<dbReference type="GO" id="GO:0003720">
    <property type="term" value="F:telomerase activity"/>
    <property type="evidence" value="ECO:0007669"/>
    <property type="project" value="TreeGrafter"/>
</dbReference>
<dbReference type="InterPro" id="IPR052652">
    <property type="entry name" value="Telomerase_Complex_Comp"/>
</dbReference>
<evidence type="ECO:0000313" key="2">
    <source>
        <dbReference type="EMBL" id="KAA0195378.1"/>
    </source>
</evidence>
<protein>
    <submittedName>
        <fullName evidence="2">Uncharacterized protein</fullName>
    </submittedName>
</protein>
<dbReference type="AlphaFoldDB" id="A0A8E0VLI1"/>
<reference evidence="2" key="1">
    <citation type="submission" date="2019-05" db="EMBL/GenBank/DDBJ databases">
        <title>Annotation for the trematode Fasciolopsis buski.</title>
        <authorList>
            <person name="Choi Y.-J."/>
        </authorList>
    </citation>
    <scope>NUCLEOTIDE SEQUENCE</scope>
    <source>
        <strain evidence="2">HT</strain>
        <tissue evidence="2">Whole worm</tissue>
    </source>
</reference>
<dbReference type="Gene3D" id="1.25.40.370">
    <property type="match status" value="1"/>
</dbReference>
<gene>
    <name evidence="2" type="ORF">FBUS_06979</name>
</gene>
<dbReference type="Pfam" id="PF00400">
    <property type="entry name" value="WD40"/>
    <property type="match status" value="3"/>
</dbReference>
<comment type="caution">
    <text evidence="2">The sequence shown here is derived from an EMBL/GenBank/DDBJ whole genome shotgun (WGS) entry which is preliminary data.</text>
</comment>
<dbReference type="SUPFAM" id="SSF50978">
    <property type="entry name" value="WD40 repeat-like"/>
    <property type="match status" value="1"/>
</dbReference>
<dbReference type="Gene3D" id="2.130.10.10">
    <property type="entry name" value="YVTN repeat-like/Quinoprotein amine dehydrogenase"/>
    <property type="match status" value="1"/>
</dbReference>
<evidence type="ECO:0000313" key="3">
    <source>
        <dbReference type="Proteomes" id="UP000728185"/>
    </source>
</evidence>
<name>A0A8E0VLI1_9TREM</name>
<keyword evidence="1" id="KW-0853">WD repeat</keyword>
<dbReference type="GO" id="GO:0005697">
    <property type="term" value="C:telomerase holoenzyme complex"/>
    <property type="evidence" value="ECO:0007669"/>
    <property type="project" value="TreeGrafter"/>
</dbReference>
<dbReference type="OrthoDB" id="427368at2759"/>
<dbReference type="PANTHER" id="PTHR44791:SF1">
    <property type="entry name" value="TELOMERASE PROTEIN COMPONENT 1"/>
    <property type="match status" value="1"/>
</dbReference>
<dbReference type="SMART" id="SM00320">
    <property type="entry name" value="WD40"/>
    <property type="match status" value="4"/>
</dbReference>